<reference evidence="12 13" key="1">
    <citation type="journal article" date="2015" name="Genome Announc.">
        <title>Expanding the biotechnology potential of lactobacilli through comparative genomics of 213 strains and associated genera.</title>
        <authorList>
            <person name="Sun Z."/>
            <person name="Harris H.M."/>
            <person name="McCann A."/>
            <person name="Guo C."/>
            <person name="Argimon S."/>
            <person name="Zhang W."/>
            <person name="Yang X."/>
            <person name="Jeffery I.B."/>
            <person name="Cooney J.C."/>
            <person name="Kagawa T.F."/>
            <person name="Liu W."/>
            <person name="Song Y."/>
            <person name="Salvetti E."/>
            <person name="Wrobel A."/>
            <person name="Rasinkangas P."/>
            <person name="Parkhill J."/>
            <person name="Rea M.C."/>
            <person name="O'Sullivan O."/>
            <person name="Ritari J."/>
            <person name="Douillard F.P."/>
            <person name="Paul Ross R."/>
            <person name="Yang R."/>
            <person name="Briner A.E."/>
            <person name="Felis G.E."/>
            <person name="de Vos W.M."/>
            <person name="Barrangou R."/>
            <person name="Klaenhammer T.R."/>
            <person name="Caufield P.W."/>
            <person name="Cui Y."/>
            <person name="Zhang H."/>
            <person name="O'Toole P.W."/>
        </authorList>
    </citation>
    <scope>NUCLEOTIDE SEQUENCE [LARGE SCALE GENOMIC DNA]</scope>
    <source>
        <strain evidence="12 13">DSM 20253</strain>
    </source>
</reference>
<dbReference type="InterPro" id="IPR051793">
    <property type="entry name" value="NADH:flavin_oxidoreductase"/>
</dbReference>
<evidence type="ECO:0000256" key="9">
    <source>
        <dbReference type="ARBA" id="ARBA00023014"/>
    </source>
</evidence>
<evidence type="ECO:0000313" key="13">
    <source>
        <dbReference type="Proteomes" id="UP000051638"/>
    </source>
</evidence>
<dbReference type="Pfam" id="PF00724">
    <property type="entry name" value="Oxidored_FMN"/>
    <property type="match status" value="1"/>
</dbReference>
<keyword evidence="7" id="KW-0560">Oxidoreductase</keyword>
<dbReference type="InterPro" id="IPR036188">
    <property type="entry name" value="FAD/NAD-bd_sf"/>
</dbReference>
<dbReference type="PATRIC" id="fig|1423796.3.peg.146"/>
<evidence type="ECO:0000256" key="3">
    <source>
        <dbReference type="ARBA" id="ARBA00011048"/>
    </source>
</evidence>
<evidence type="ECO:0000256" key="5">
    <source>
        <dbReference type="ARBA" id="ARBA00022643"/>
    </source>
</evidence>
<dbReference type="OrthoDB" id="9772736at2"/>
<dbReference type="GO" id="GO:0016491">
    <property type="term" value="F:oxidoreductase activity"/>
    <property type="evidence" value="ECO:0007669"/>
    <property type="project" value="UniProtKB-KW"/>
</dbReference>
<evidence type="ECO:0000313" key="12">
    <source>
        <dbReference type="EMBL" id="KRM94802.1"/>
    </source>
</evidence>
<keyword evidence="9" id="KW-0411">Iron-sulfur</keyword>
<protein>
    <submittedName>
        <fullName evidence="12">NADH flavin oxidoreductase NADH oxidase</fullName>
    </submittedName>
</protein>
<dbReference type="CDD" id="cd02803">
    <property type="entry name" value="OYE_like_FMN_family"/>
    <property type="match status" value="1"/>
</dbReference>
<feature type="domain" description="FAD/NAD(P)-binding" evidence="11">
    <location>
        <begin position="387"/>
        <end position="610"/>
    </location>
</feature>
<dbReference type="InterPro" id="IPR023753">
    <property type="entry name" value="FAD/NAD-binding_dom"/>
</dbReference>
<keyword evidence="5" id="KW-0288">FMN</keyword>
<dbReference type="Gene3D" id="3.40.50.720">
    <property type="entry name" value="NAD(P)-binding Rossmann-like Domain"/>
    <property type="match status" value="1"/>
</dbReference>
<dbReference type="GO" id="GO:0051536">
    <property type="term" value="F:iron-sulfur cluster binding"/>
    <property type="evidence" value="ECO:0007669"/>
    <property type="project" value="UniProtKB-KW"/>
</dbReference>
<dbReference type="PANTHER" id="PTHR42917">
    <property type="entry name" value="2,4-DIENOYL-COA REDUCTASE"/>
    <property type="match status" value="1"/>
</dbReference>
<accession>A0A0R2CUI1</accession>
<organism evidence="12 13">
    <name type="scientific">Loigolactobacillus rennini DSM 20253</name>
    <dbReference type="NCBI Taxonomy" id="1423796"/>
    <lineage>
        <taxon>Bacteria</taxon>
        <taxon>Bacillati</taxon>
        <taxon>Bacillota</taxon>
        <taxon>Bacilli</taxon>
        <taxon>Lactobacillales</taxon>
        <taxon>Lactobacillaceae</taxon>
        <taxon>Loigolactobacillus</taxon>
    </lineage>
</organism>
<keyword evidence="13" id="KW-1185">Reference proteome</keyword>
<evidence type="ECO:0000256" key="8">
    <source>
        <dbReference type="ARBA" id="ARBA00023004"/>
    </source>
</evidence>
<dbReference type="InterPro" id="IPR013785">
    <property type="entry name" value="Aldolase_TIM"/>
</dbReference>
<evidence type="ECO:0000259" key="10">
    <source>
        <dbReference type="Pfam" id="PF00724"/>
    </source>
</evidence>
<evidence type="ECO:0000256" key="4">
    <source>
        <dbReference type="ARBA" id="ARBA00022630"/>
    </source>
</evidence>
<dbReference type="PANTHER" id="PTHR42917:SF2">
    <property type="entry name" value="2,4-DIENOYL-COA REDUCTASE [(2E)-ENOYL-COA-PRODUCING]"/>
    <property type="match status" value="1"/>
</dbReference>
<dbReference type="STRING" id="1423796.FC24_GL000140"/>
<comment type="cofactor">
    <cofactor evidence="2">
        <name>[4Fe-4S] cluster</name>
        <dbReference type="ChEBI" id="CHEBI:49883"/>
    </cofactor>
</comment>
<keyword evidence="6" id="KW-0479">Metal-binding</keyword>
<keyword evidence="8" id="KW-0408">Iron</keyword>
<dbReference type="SUPFAM" id="SSF51905">
    <property type="entry name" value="FAD/NAD(P)-binding domain"/>
    <property type="match status" value="1"/>
</dbReference>
<evidence type="ECO:0000256" key="7">
    <source>
        <dbReference type="ARBA" id="ARBA00023002"/>
    </source>
</evidence>
<evidence type="ECO:0000256" key="1">
    <source>
        <dbReference type="ARBA" id="ARBA00001917"/>
    </source>
</evidence>
<name>A0A0R2CUI1_9LACO</name>
<dbReference type="PRINTS" id="PR00368">
    <property type="entry name" value="FADPNR"/>
</dbReference>
<dbReference type="AlphaFoldDB" id="A0A0R2CUI1"/>
<dbReference type="EMBL" id="AYYI01000082">
    <property type="protein sequence ID" value="KRM94802.1"/>
    <property type="molecule type" value="Genomic_DNA"/>
</dbReference>
<comment type="caution">
    <text evidence="12">The sequence shown here is derived from an EMBL/GenBank/DDBJ whole genome shotgun (WGS) entry which is preliminary data.</text>
</comment>
<dbReference type="RefSeq" id="WP_057874599.1">
    <property type="nucleotide sequence ID" value="NZ_AYYI01000082.1"/>
</dbReference>
<gene>
    <name evidence="12" type="ORF">FC24_GL000140</name>
</gene>
<dbReference type="Pfam" id="PF07992">
    <property type="entry name" value="Pyr_redox_2"/>
    <property type="match status" value="1"/>
</dbReference>
<evidence type="ECO:0000259" key="11">
    <source>
        <dbReference type="Pfam" id="PF07992"/>
    </source>
</evidence>
<feature type="domain" description="NADH:flavin oxidoreductase/NADH oxidase N-terminal" evidence="10">
    <location>
        <begin position="7"/>
        <end position="339"/>
    </location>
</feature>
<dbReference type="Gene3D" id="3.20.20.70">
    <property type="entry name" value="Aldolase class I"/>
    <property type="match status" value="1"/>
</dbReference>
<dbReference type="Proteomes" id="UP000051638">
    <property type="component" value="Unassembled WGS sequence"/>
</dbReference>
<keyword evidence="4" id="KW-0285">Flavoprotein</keyword>
<comment type="similarity">
    <text evidence="3">In the N-terminal section; belongs to the NADH:flavin oxidoreductase/NADH oxidase family.</text>
</comment>
<dbReference type="GO" id="GO:0046872">
    <property type="term" value="F:metal ion binding"/>
    <property type="evidence" value="ECO:0007669"/>
    <property type="project" value="UniProtKB-KW"/>
</dbReference>
<dbReference type="InterPro" id="IPR001155">
    <property type="entry name" value="OxRdtase_FMN_N"/>
</dbReference>
<proteinExistence type="inferred from homology"/>
<dbReference type="GO" id="GO:0010181">
    <property type="term" value="F:FMN binding"/>
    <property type="evidence" value="ECO:0007669"/>
    <property type="project" value="InterPro"/>
</dbReference>
<evidence type="ECO:0000256" key="6">
    <source>
        <dbReference type="ARBA" id="ARBA00022723"/>
    </source>
</evidence>
<comment type="cofactor">
    <cofactor evidence="1">
        <name>FMN</name>
        <dbReference type="ChEBI" id="CHEBI:58210"/>
    </cofactor>
</comment>
<dbReference type="Gene3D" id="3.50.50.60">
    <property type="entry name" value="FAD/NAD(P)-binding domain"/>
    <property type="match status" value="1"/>
</dbReference>
<sequence length="652" mass="70785">MNQPFNKLFQPGKIGKLSLKNKIVMPAMGVSLAETNGEANDDIIQYYTERARGGVGLIITEVTRIDDQYGAATYKQLAVTDPKQIPQLQRLADAVHKYDTKIFVQLHHPGRETTSQLIGGRQIVAPSAIADKTVKEVPHALTTEEVQQLIKAFIKGAVIAKTAGIDGVELHAAHGYLLNQFLSPYSNHREDQYGGNFTNRLRILKEIIAGIQQLCGTDYPISVRLSAKEFITGGLQLTDTVKIAKALEKYGVSAINVSSGVYESAPTIVEPGSYAQGWKKELAQTIKANINLPVIAVNNIKTPEVAEQLLTENVCDFIGVARATLADPNWAHKAAIGQSDQITPCIGCLLCFGALQSGKHIICAVNPRLGREREFTKLKPDGKQQIVAVIGGGPGGMEAAKTLARRKFKVILYDQQPQLGGTLNLADKPLLKDKITLFNQHLINQVKAESNIELHLNEQATIAKIEAHHPAGVFIANGAQPIVPDLPGIHQKHVITAEDYLAGKAQVSGQVAVIGSGMTGLETAEKIASEDHPVTIVEMQAKLGIGINPTILMDLMGRLKQYQPQIMTNKRLTGIRGSQIDVMDTTNQQSQTLSADTVVLALGVTPNAQQSEPFKQHFNHVRMIGDAQQAGRIAEAMRDGYSKAYVFATDRD</sequence>
<dbReference type="SUPFAM" id="SSF51395">
    <property type="entry name" value="FMN-linked oxidoreductases"/>
    <property type="match status" value="1"/>
</dbReference>
<evidence type="ECO:0000256" key="2">
    <source>
        <dbReference type="ARBA" id="ARBA00001966"/>
    </source>
</evidence>